<organism evidence="7">
    <name type="scientific">Caldilineaceae bacterium SB0662_bin_9</name>
    <dbReference type="NCBI Taxonomy" id="2605258"/>
    <lineage>
        <taxon>Bacteria</taxon>
        <taxon>Bacillati</taxon>
        <taxon>Chloroflexota</taxon>
        <taxon>Caldilineae</taxon>
        <taxon>Caldilineales</taxon>
        <taxon>Caldilineaceae</taxon>
    </lineage>
</organism>
<protein>
    <submittedName>
        <fullName evidence="7">ABC transporter permease</fullName>
    </submittedName>
</protein>
<dbReference type="AlphaFoldDB" id="A0A6B1DPU5"/>
<keyword evidence="5 6" id="KW-0472">Membrane</keyword>
<accession>A0A6B1DPU5</accession>
<dbReference type="PANTHER" id="PTHR43370">
    <property type="entry name" value="SUGAR ABC TRANSPORTER INTEGRAL MEMBRANE PROTEIN-RELATED"/>
    <property type="match status" value="1"/>
</dbReference>
<evidence type="ECO:0000256" key="4">
    <source>
        <dbReference type="ARBA" id="ARBA00022989"/>
    </source>
</evidence>
<feature type="transmembrane region" description="Helical" evidence="6">
    <location>
        <begin position="71"/>
        <end position="90"/>
    </location>
</feature>
<evidence type="ECO:0000256" key="5">
    <source>
        <dbReference type="ARBA" id="ARBA00023136"/>
    </source>
</evidence>
<feature type="transmembrane region" description="Helical" evidence="6">
    <location>
        <begin position="185"/>
        <end position="207"/>
    </location>
</feature>
<keyword evidence="3 6" id="KW-0812">Transmembrane</keyword>
<evidence type="ECO:0000256" key="3">
    <source>
        <dbReference type="ARBA" id="ARBA00022692"/>
    </source>
</evidence>
<feature type="transmembrane region" description="Helical" evidence="6">
    <location>
        <begin position="102"/>
        <end position="126"/>
    </location>
</feature>
<dbReference type="GO" id="GO:0005886">
    <property type="term" value="C:plasma membrane"/>
    <property type="evidence" value="ECO:0007669"/>
    <property type="project" value="UniProtKB-SubCell"/>
</dbReference>
<proteinExistence type="predicted"/>
<comment type="caution">
    <text evidence="7">The sequence shown here is derived from an EMBL/GenBank/DDBJ whole genome shotgun (WGS) entry which is preliminary data.</text>
</comment>
<dbReference type="InterPro" id="IPR001851">
    <property type="entry name" value="ABC_transp_permease"/>
</dbReference>
<sequence length="347" mass="36149">MAVVTQSTARFAAGLSLLLLAGAFLVEYAPFADIQPIQMLFSANVLNFALRAAVPLILGALGGILCERSGIVNIGIEGMMLAGAFAAFVAKNATNHWALGPSLLLGTCATLLTGAAMGLLHAFFCLRFGMDQIISGTSLILLSMGISATFFDRNVMAVGKFAPWPVPLLSAWPVAGPLLFNKPPITYAALLAVAVVGFALAHTRWGLRTRAIGEHPRAADTAGVAVLRLQYLNTTLGGALAGLGGGYLVLEAVGQFQEGMIAGRGFIALAAVIFGNWHPVGALGASLLFGYAQAVHNELLLAQAPFLPRHFVSMIPYVVTVIAVAGLAGRVRAPGSLGQPYLRETEA</sequence>
<keyword evidence="2" id="KW-1003">Cell membrane</keyword>
<comment type="subcellular location">
    <subcellularLocation>
        <location evidence="1">Cell membrane</location>
        <topology evidence="1">Multi-pass membrane protein</topology>
    </subcellularLocation>
</comment>
<keyword evidence="4 6" id="KW-1133">Transmembrane helix</keyword>
<gene>
    <name evidence="7" type="ORF">F4Y08_00095</name>
</gene>
<feature type="transmembrane region" description="Helical" evidence="6">
    <location>
        <begin position="266"/>
        <end position="291"/>
    </location>
</feature>
<evidence type="ECO:0000313" key="7">
    <source>
        <dbReference type="EMBL" id="MYD88732.1"/>
    </source>
</evidence>
<dbReference type="PANTHER" id="PTHR43370:SF1">
    <property type="entry name" value="GUANOSINE ABC TRANSPORTER PERMEASE PROTEIN NUPQ"/>
    <property type="match status" value="1"/>
</dbReference>
<dbReference type="CDD" id="cd06580">
    <property type="entry name" value="TM_PBP1_transp_TpRbsC_like"/>
    <property type="match status" value="1"/>
</dbReference>
<name>A0A6B1DPU5_9CHLR</name>
<evidence type="ECO:0000256" key="2">
    <source>
        <dbReference type="ARBA" id="ARBA00022475"/>
    </source>
</evidence>
<feature type="transmembrane region" description="Helical" evidence="6">
    <location>
        <begin position="133"/>
        <end position="151"/>
    </location>
</feature>
<dbReference type="Pfam" id="PF02653">
    <property type="entry name" value="BPD_transp_2"/>
    <property type="match status" value="1"/>
</dbReference>
<feature type="transmembrane region" description="Helical" evidence="6">
    <location>
        <begin position="311"/>
        <end position="329"/>
    </location>
</feature>
<reference evidence="7" key="1">
    <citation type="submission" date="2019-09" db="EMBL/GenBank/DDBJ databases">
        <title>Characterisation of the sponge microbiome using genome-centric metagenomics.</title>
        <authorList>
            <person name="Engelberts J.P."/>
            <person name="Robbins S.J."/>
            <person name="De Goeij J.M."/>
            <person name="Aranda M."/>
            <person name="Bell S.C."/>
            <person name="Webster N.S."/>
        </authorList>
    </citation>
    <scope>NUCLEOTIDE SEQUENCE</scope>
    <source>
        <strain evidence="7">SB0662_bin_9</strain>
    </source>
</reference>
<dbReference type="EMBL" id="VXPY01000002">
    <property type="protein sequence ID" value="MYD88732.1"/>
    <property type="molecule type" value="Genomic_DNA"/>
</dbReference>
<evidence type="ECO:0000256" key="6">
    <source>
        <dbReference type="SAM" id="Phobius"/>
    </source>
</evidence>
<dbReference type="GO" id="GO:0022857">
    <property type="term" value="F:transmembrane transporter activity"/>
    <property type="evidence" value="ECO:0007669"/>
    <property type="project" value="InterPro"/>
</dbReference>
<feature type="transmembrane region" description="Helical" evidence="6">
    <location>
        <begin position="41"/>
        <end position="64"/>
    </location>
</feature>
<evidence type="ECO:0000256" key="1">
    <source>
        <dbReference type="ARBA" id="ARBA00004651"/>
    </source>
</evidence>